<reference evidence="8 9" key="1">
    <citation type="submission" date="2023-11" db="EMBL/GenBank/DDBJ databases">
        <title>MicrobeMod: A computational toolkit for identifying prokaryotic methylation and restriction-modification with nanopore sequencing.</title>
        <authorList>
            <person name="Crits-Christoph A."/>
            <person name="Kang S.C."/>
            <person name="Lee H."/>
            <person name="Ostrov N."/>
        </authorList>
    </citation>
    <scope>NUCLEOTIDE SEQUENCE [LARGE SCALE GENOMIC DNA]</scope>
    <source>
        <strain evidence="8 9">DSMZ 16071</strain>
    </source>
</reference>
<evidence type="ECO:0000256" key="3">
    <source>
        <dbReference type="ARBA" id="ARBA00022692"/>
    </source>
</evidence>
<evidence type="ECO:0000256" key="5">
    <source>
        <dbReference type="ARBA" id="ARBA00023136"/>
    </source>
</evidence>
<accession>A0ABZ0X2T8</accession>
<evidence type="ECO:0000313" key="9">
    <source>
        <dbReference type="Proteomes" id="UP001324185"/>
    </source>
</evidence>
<sequence length="101" mass="11914">MKWVALTLLVILTSLQYRMWFGQTSFREIKQQEARIELVKSENAELALRNQKILAEIHDLREGTDAIEERARYQLGMIKEGETFFRILDSREGSRQETPKD</sequence>
<dbReference type="Proteomes" id="UP001324185">
    <property type="component" value="Chromosome"/>
</dbReference>
<gene>
    <name evidence="7 8" type="primary">ftsB</name>
    <name evidence="8" type="ORF">SR900_10385</name>
</gene>
<comment type="subcellular location">
    <subcellularLocation>
        <location evidence="7">Cell inner membrane</location>
        <topology evidence="7">Single-pass type II membrane protein</topology>
    </subcellularLocation>
    <text evidence="7">Localizes to the division septum.</text>
</comment>
<feature type="topological domain" description="Periplasmic" evidence="7">
    <location>
        <begin position="22"/>
        <end position="101"/>
    </location>
</feature>
<dbReference type="RefSeq" id="WP_018625520.1">
    <property type="nucleotide sequence ID" value="NZ_CP140158.1"/>
</dbReference>
<dbReference type="PANTHER" id="PTHR37485:SF1">
    <property type="entry name" value="CELL DIVISION PROTEIN FTSB"/>
    <property type="match status" value="1"/>
</dbReference>
<proteinExistence type="inferred from homology"/>
<dbReference type="PANTHER" id="PTHR37485">
    <property type="entry name" value="CELL DIVISION PROTEIN FTSB"/>
    <property type="match status" value="1"/>
</dbReference>
<protein>
    <recommendedName>
        <fullName evidence="7">Cell division protein FtsB</fullName>
    </recommendedName>
</protein>
<dbReference type="GO" id="GO:0051301">
    <property type="term" value="P:cell division"/>
    <property type="evidence" value="ECO:0007669"/>
    <property type="project" value="UniProtKB-KW"/>
</dbReference>
<organism evidence="8 9">
    <name type="scientific">Kangiella aquimarina</name>
    <dbReference type="NCBI Taxonomy" id="261965"/>
    <lineage>
        <taxon>Bacteria</taxon>
        <taxon>Pseudomonadati</taxon>
        <taxon>Pseudomonadota</taxon>
        <taxon>Gammaproteobacteria</taxon>
        <taxon>Kangiellales</taxon>
        <taxon>Kangiellaceae</taxon>
        <taxon>Kangiella</taxon>
    </lineage>
</organism>
<dbReference type="Pfam" id="PF04977">
    <property type="entry name" value="DivIC"/>
    <property type="match status" value="1"/>
</dbReference>
<keyword evidence="1 7" id="KW-1003">Cell membrane</keyword>
<dbReference type="EMBL" id="CP140158">
    <property type="protein sequence ID" value="WQG84868.1"/>
    <property type="molecule type" value="Genomic_DNA"/>
</dbReference>
<keyword evidence="6 7" id="KW-0131">Cell cycle</keyword>
<keyword evidence="2 7" id="KW-0132">Cell division</keyword>
<feature type="topological domain" description="Cytoplasmic" evidence="7">
    <location>
        <begin position="1"/>
        <end position="3"/>
    </location>
</feature>
<keyword evidence="4 7" id="KW-1133">Transmembrane helix</keyword>
<evidence type="ECO:0000256" key="6">
    <source>
        <dbReference type="ARBA" id="ARBA00023306"/>
    </source>
</evidence>
<keyword evidence="5 7" id="KW-0472">Membrane</keyword>
<evidence type="ECO:0000313" key="8">
    <source>
        <dbReference type="EMBL" id="WQG84868.1"/>
    </source>
</evidence>
<keyword evidence="9" id="KW-1185">Reference proteome</keyword>
<evidence type="ECO:0000256" key="7">
    <source>
        <dbReference type="HAMAP-Rule" id="MF_00599"/>
    </source>
</evidence>
<dbReference type="InterPro" id="IPR023081">
    <property type="entry name" value="Cell_div_FtsB"/>
</dbReference>
<keyword evidence="3 7" id="KW-0812">Transmembrane</keyword>
<evidence type="ECO:0000256" key="1">
    <source>
        <dbReference type="ARBA" id="ARBA00022475"/>
    </source>
</evidence>
<comment type="function">
    <text evidence="7">Essential cell division protein. May link together the upstream cell division proteins, which are predominantly cytoplasmic, with the downstream cell division proteins, which are predominantly periplasmic.</text>
</comment>
<comment type="similarity">
    <text evidence="7">Belongs to the FtsB family.</text>
</comment>
<evidence type="ECO:0000256" key="4">
    <source>
        <dbReference type="ARBA" id="ARBA00022989"/>
    </source>
</evidence>
<dbReference type="NCBIfam" id="NF002058">
    <property type="entry name" value="PRK00888.1"/>
    <property type="match status" value="1"/>
</dbReference>
<evidence type="ECO:0000256" key="2">
    <source>
        <dbReference type="ARBA" id="ARBA00022618"/>
    </source>
</evidence>
<keyword evidence="7" id="KW-0997">Cell inner membrane</keyword>
<dbReference type="HAMAP" id="MF_00599">
    <property type="entry name" value="FtsB"/>
    <property type="match status" value="1"/>
</dbReference>
<name>A0ABZ0X2T8_9GAMM</name>
<dbReference type="InterPro" id="IPR007060">
    <property type="entry name" value="FtsL/DivIC"/>
</dbReference>
<comment type="subunit">
    <text evidence="7">Part of a complex composed of FtsB, FtsL and FtsQ.</text>
</comment>